<dbReference type="PANTHER" id="PTHR45624:SF1">
    <property type="entry name" value="SD08189P"/>
    <property type="match status" value="1"/>
</dbReference>
<dbReference type="SUPFAM" id="SSF103506">
    <property type="entry name" value="Mitochondrial carrier"/>
    <property type="match status" value="1"/>
</dbReference>
<evidence type="ECO:0000313" key="12">
    <source>
        <dbReference type="EMBL" id="KAK9507968.1"/>
    </source>
</evidence>
<proteinExistence type="inferred from homology"/>
<dbReference type="GO" id="GO:0031966">
    <property type="term" value="C:mitochondrial membrane"/>
    <property type="evidence" value="ECO:0007669"/>
    <property type="project" value="UniProtKB-SubCell"/>
</dbReference>
<dbReference type="InterPro" id="IPR002067">
    <property type="entry name" value="MCP"/>
</dbReference>
<dbReference type="PROSITE" id="PS50920">
    <property type="entry name" value="SOLCAR"/>
    <property type="match status" value="3"/>
</dbReference>
<dbReference type="InterPro" id="IPR050567">
    <property type="entry name" value="Mitochondrial_Carrier"/>
</dbReference>
<sequence>MQSTCDFTAGWFSGIAGLLIGHPLDTVKVRQQTFTEHRMFSIIKKTLQKEGIRGFYKGMGFPIVTAGAYNSLFFGAYATVLRYRHSGQEPDGNLRRFCCESGILPPLWHTNLIIAGGIGGATTVMLGAPVELIKTQLQVMTDSPAALKQLHKSGKKTNKVTGPVSCAKHVYELRGLRGFYIGGVSMLLRDIPSFSVYILSYEHIVCLLQGKMISGEHPRGIYQIIAGGFAGILSWMFLMPLDVIKSKIQADDLISPKYKGIIDCFIQSYKQEGTSIFFQGIIPCMVRAFPVNAAVFYVYQLIVDKCDEFYFSLK</sequence>
<comment type="subcellular location">
    <subcellularLocation>
        <location evidence="1">Mitochondrion membrane</location>
        <topology evidence="1">Multi-pass membrane protein</topology>
    </subcellularLocation>
</comment>
<dbReference type="PRINTS" id="PR00926">
    <property type="entry name" value="MITOCARRIER"/>
</dbReference>
<gene>
    <name evidence="12" type="ORF">O3M35_007724</name>
</gene>
<dbReference type="GO" id="GO:0005289">
    <property type="term" value="F:high-affinity L-arginine transmembrane transporter activity"/>
    <property type="evidence" value="ECO:0007669"/>
    <property type="project" value="TreeGrafter"/>
</dbReference>
<dbReference type="GO" id="GO:1990575">
    <property type="term" value="P:mitochondrial L-ornithine transmembrane transport"/>
    <property type="evidence" value="ECO:0007669"/>
    <property type="project" value="TreeGrafter"/>
</dbReference>
<dbReference type="Gene3D" id="1.50.40.10">
    <property type="entry name" value="Mitochondrial carrier domain"/>
    <property type="match status" value="1"/>
</dbReference>
<evidence type="ECO:0000256" key="11">
    <source>
        <dbReference type="SAM" id="Phobius"/>
    </source>
</evidence>
<comment type="caution">
    <text evidence="12">The sequence shown here is derived from an EMBL/GenBank/DDBJ whole genome shotgun (WGS) entry which is preliminary data.</text>
</comment>
<evidence type="ECO:0000256" key="1">
    <source>
        <dbReference type="ARBA" id="ARBA00004225"/>
    </source>
</evidence>
<keyword evidence="7" id="KW-0496">Mitochondrion</keyword>
<dbReference type="InterPro" id="IPR018108">
    <property type="entry name" value="MCP_transmembrane"/>
</dbReference>
<dbReference type="Pfam" id="PF00153">
    <property type="entry name" value="Mito_carr"/>
    <property type="match status" value="3"/>
</dbReference>
<evidence type="ECO:0000256" key="10">
    <source>
        <dbReference type="RuleBase" id="RU000488"/>
    </source>
</evidence>
<keyword evidence="3 10" id="KW-0813">Transport</keyword>
<accession>A0AAW1DCZ3</accession>
<evidence type="ECO:0000256" key="7">
    <source>
        <dbReference type="ARBA" id="ARBA00023128"/>
    </source>
</evidence>
<evidence type="ECO:0000313" key="13">
    <source>
        <dbReference type="Proteomes" id="UP001461498"/>
    </source>
</evidence>
<feature type="transmembrane region" description="Helical" evidence="11">
    <location>
        <begin position="220"/>
        <end position="238"/>
    </location>
</feature>
<name>A0AAW1DCZ3_9HEMI</name>
<protein>
    <submittedName>
        <fullName evidence="12">Uncharacterized protein</fullName>
    </submittedName>
</protein>
<evidence type="ECO:0000256" key="9">
    <source>
        <dbReference type="PROSITE-ProRule" id="PRU00282"/>
    </source>
</evidence>
<evidence type="ECO:0000256" key="3">
    <source>
        <dbReference type="ARBA" id="ARBA00022448"/>
    </source>
</evidence>
<dbReference type="InterPro" id="IPR023395">
    <property type="entry name" value="MCP_dom_sf"/>
</dbReference>
<organism evidence="12 13">
    <name type="scientific">Rhynocoris fuscipes</name>
    <dbReference type="NCBI Taxonomy" id="488301"/>
    <lineage>
        <taxon>Eukaryota</taxon>
        <taxon>Metazoa</taxon>
        <taxon>Ecdysozoa</taxon>
        <taxon>Arthropoda</taxon>
        <taxon>Hexapoda</taxon>
        <taxon>Insecta</taxon>
        <taxon>Pterygota</taxon>
        <taxon>Neoptera</taxon>
        <taxon>Paraneoptera</taxon>
        <taxon>Hemiptera</taxon>
        <taxon>Heteroptera</taxon>
        <taxon>Panheteroptera</taxon>
        <taxon>Cimicomorpha</taxon>
        <taxon>Reduviidae</taxon>
        <taxon>Harpactorinae</taxon>
        <taxon>Harpactorini</taxon>
        <taxon>Rhynocoris</taxon>
    </lineage>
</organism>
<dbReference type="EMBL" id="JAPXFL010000004">
    <property type="protein sequence ID" value="KAK9507968.1"/>
    <property type="molecule type" value="Genomic_DNA"/>
</dbReference>
<reference evidence="12 13" key="1">
    <citation type="submission" date="2022-12" db="EMBL/GenBank/DDBJ databases">
        <title>Chromosome-level genome assembly of true bugs.</title>
        <authorList>
            <person name="Ma L."/>
            <person name="Li H."/>
        </authorList>
    </citation>
    <scope>NUCLEOTIDE SEQUENCE [LARGE SCALE GENOMIC DNA]</scope>
    <source>
        <strain evidence="12">Lab_2022b</strain>
    </source>
</reference>
<evidence type="ECO:0000256" key="2">
    <source>
        <dbReference type="ARBA" id="ARBA00006375"/>
    </source>
</evidence>
<keyword evidence="5" id="KW-0677">Repeat</keyword>
<feature type="repeat" description="Solcar" evidence="9">
    <location>
        <begin position="107"/>
        <end position="207"/>
    </location>
</feature>
<dbReference type="PANTHER" id="PTHR45624">
    <property type="entry name" value="MITOCHONDRIAL BASIC AMINO ACIDS TRANSPORTER-RELATED"/>
    <property type="match status" value="1"/>
</dbReference>
<evidence type="ECO:0000256" key="5">
    <source>
        <dbReference type="ARBA" id="ARBA00022737"/>
    </source>
</evidence>
<keyword evidence="6 11" id="KW-1133">Transmembrane helix</keyword>
<evidence type="ECO:0000256" key="8">
    <source>
        <dbReference type="ARBA" id="ARBA00023136"/>
    </source>
</evidence>
<comment type="similarity">
    <text evidence="2 10">Belongs to the mitochondrial carrier (TC 2.A.29) family.</text>
</comment>
<dbReference type="AlphaFoldDB" id="A0AAW1DCZ3"/>
<evidence type="ECO:0000256" key="4">
    <source>
        <dbReference type="ARBA" id="ARBA00022692"/>
    </source>
</evidence>
<evidence type="ECO:0000256" key="6">
    <source>
        <dbReference type="ARBA" id="ARBA00022989"/>
    </source>
</evidence>
<dbReference type="Proteomes" id="UP001461498">
    <property type="component" value="Unassembled WGS sequence"/>
</dbReference>
<keyword evidence="13" id="KW-1185">Reference proteome</keyword>
<keyword evidence="8 9" id="KW-0472">Membrane</keyword>
<feature type="repeat" description="Solcar" evidence="9">
    <location>
        <begin position="1"/>
        <end position="83"/>
    </location>
</feature>
<feature type="repeat" description="Solcar" evidence="9">
    <location>
        <begin position="218"/>
        <end position="305"/>
    </location>
</feature>
<keyword evidence="4 9" id="KW-0812">Transmembrane</keyword>